<proteinExistence type="predicted"/>
<protein>
    <submittedName>
        <fullName evidence="1">CLUMA_CG015554, isoform A</fullName>
    </submittedName>
</protein>
<evidence type="ECO:0000313" key="2">
    <source>
        <dbReference type="Proteomes" id="UP000183832"/>
    </source>
</evidence>
<dbReference type="AlphaFoldDB" id="A0A1J1IS56"/>
<organism evidence="1 2">
    <name type="scientific">Clunio marinus</name>
    <dbReference type="NCBI Taxonomy" id="568069"/>
    <lineage>
        <taxon>Eukaryota</taxon>
        <taxon>Metazoa</taxon>
        <taxon>Ecdysozoa</taxon>
        <taxon>Arthropoda</taxon>
        <taxon>Hexapoda</taxon>
        <taxon>Insecta</taxon>
        <taxon>Pterygota</taxon>
        <taxon>Neoptera</taxon>
        <taxon>Endopterygota</taxon>
        <taxon>Diptera</taxon>
        <taxon>Nematocera</taxon>
        <taxon>Chironomoidea</taxon>
        <taxon>Chironomidae</taxon>
        <taxon>Clunio</taxon>
    </lineage>
</organism>
<name>A0A1J1IS56_9DIPT</name>
<sequence length="65" mass="7578">MRNWNWDVHFLSGLRSFHIRLGNNTLHSDGKCTKPNWIAHALNKILNKISEKSEYQLTTEVNGLE</sequence>
<dbReference type="Proteomes" id="UP000183832">
    <property type="component" value="Unassembled WGS sequence"/>
</dbReference>
<reference evidence="1 2" key="1">
    <citation type="submission" date="2015-04" db="EMBL/GenBank/DDBJ databases">
        <authorList>
            <person name="Syromyatnikov M.Y."/>
            <person name="Popov V.N."/>
        </authorList>
    </citation>
    <scope>NUCLEOTIDE SEQUENCE [LARGE SCALE GENOMIC DNA]</scope>
</reference>
<accession>A0A1J1IS56</accession>
<gene>
    <name evidence="1" type="ORF">CLUMA_CG015554</name>
</gene>
<dbReference type="EMBL" id="CVRI01000057">
    <property type="protein sequence ID" value="CRL01934.1"/>
    <property type="molecule type" value="Genomic_DNA"/>
</dbReference>
<evidence type="ECO:0000313" key="1">
    <source>
        <dbReference type="EMBL" id="CRL01934.1"/>
    </source>
</evidence>
<keyword evidence="2" id="KW-1185">Reference proteome</keyword>